<evidence type="ECO:0000256" key="12">
    <source>
        <dbReference type="ARBA" id="ARBA00047899"/>
    </source>
</evidence>
<dbReference type="GO" id="GO:0004674">
    <property type="term" value="F:protein serine/threonine kinase activity"/>
    <property type="evidence" value="ECO:0007669"/>
    <property type="project" value="UniProtKB-KW"/>
</dbReference>
<evidence type="ECO:0000256" key="14">
    <source>
        <dbReference type="SAM" id="MobiDB-lite"/>
    </source>
</evidence>
<evidence type="ECO:0000256" key="7">
    <source>
        <dbReference type="ARBA" id="ARBA00022741"/>
    </source>
</evidence>
<dbReference type="InterPro" id="IPR008271">
    <property type="entry name" value="Ser/Thr_kinase_AS"/>
</dbReference>
<evidence type="ECO:0000313" key="17">
    <source>
        <dbReference type="EMBL" id="ORV56796.1"/>
    </source>
</evidence>
<feature type="compositionally biased region" description="Low complexity" evidence="14">
    <location>
        <begin position="319"/>
        <end position="334"/>
    </location>
</feature>
<evidence type="ECO:0000313" key="18">
    <source>
        <dbReference type="Proteomes" id="UP000194000"/>
    </source>
</evidence>
<comment type="caution">
    <text evidence="17">The sequence shown here is derived from an EMBL/GenBank/DDBJ whole genome shotgun (WGS) entry which is preliminary data.</text>
</comment>
<feature type="compositionally biased region" description="Basic and acidic residues" evidence="14">
    <location>
        <begin position="272"/>
        <end position="283"/>
    </location>
</feature>
<comment type="catalytic activity">
    <reaction evidence="13">
        <text>L-seryl-[protein] + ATP = O-phospho-L-seryl-[protein] + ADP + H(+)</text>
        <dbReference type="Rhea" id="RHEA:17989"/>
        <dbReference type="Rhea" id="RHEA-COMP:9863"/>
        <dbReference type="Rhea" id="RHEA-COMP:11604"/>
        <dbReference type="ChEBI" id="CHEBI:15378"/>
        <dbReference type="ChEBI" id="CHEBI:29999"/>
        <dbReference type="ChEBI" id="CHEBI:30616"/>
        <dbReference type="ChEBI" id="CHEBI:83421"/>
        <dbReference type="ChEBI" id="CHEBI:456216"/>
        <dbReference type="EC" id="2.7.11.1"/>
    </reaction>
</comment>
<dbReference type="PANTHER" id="PTHR43289:SF6">
    <property type="entry name" value="SERINE_THREONINE-PROTEIN KINASE NEKL-3"/>
    <property type="match status" value="1"/>
</dbReference>
<evidence type="ECO:0000256" key="11">
    <source>
        <dbReference type="ARBA" id="ARBA00023136"/>
    </source>
</evidence>
<feature type="transmembrane region" description="Helical" evidence="15">
    <location>
        <begin position="291"/>
        <end position="312"/>
    </location>
</feature>
<comment type="subcellular location">
    <subcellularLocation>
        <location evidence="1">Cell membrane</location>
        <topology evidence="1">Single-pass membrane protein</topology>
    </subcellularLocation>
</comment>
<evidence type="ECO:0000256" key="4">
    <source>
        <dbReference type="ARBA" id="ARBA00022527"/>
    </source>
</evidence>
<dbReference type="Pfam" id="PF00069">
    <property type="entry name" value="Pkinase"/>
    <property type="match status" value="1"/>
</dbReference>
<evidence type="ECO:0000256" key="10">
    <source>
        <dbReference type="ARBA" id="ARBA00022989"/>
    </source>
</evidence>
<dbReference type="Gene3D" id="3.30.200.20">
    <property type="entry name" value="Phosphorylase Kinase, domain 1"/>
    <property type="match status" value="1"/>
</dbReference>
<name>A0A1X1UIX1_9MYCO</name>
<evidence type="ECO:0000256" key="1">
    <source>
        <dbReference type="ARBA" id="ARBA00004162"/>
    </source>
</evidence>
<dbReference type="InterPro" id="IPR038232">
    <property type="entry name" value="PknH-like_Extracell_sf"/>
</dbReference>
<dbReference type="Pfam" id="PF14032">
    <property type="entry name" value="PknH_C"/>
    <property type="match status" value="1"/>
</dbReference>
<dbReference type="CDD" id="cd14014">
    <property type="entry name" value="STKc_PknB_like"/>
    <property type="match status" value="1"/>
</dbReference>
<evidence type="ECO:0000256" key="9">
    <source>
        <dbReference type="ARBA" id="ARBA00022840"/>
    </source>
</evidence>
<feature type="region of interest" description="Disordered" evidence="14">
    <location>
        <begin position="260"/>
        <end position="284"/>
    </location>
</feature>
<keyword evidence="10 15" id="KW-1133">Transmembrane helix</keyword>
<dbReference type="FunFam" id="1.10.510.10:FF:000021">
    <property type="entry name" value="Serine/threonine protein kinase"/>
    <property type="match status" value="1"/>
</dbReference>
<protein>
    <recommendedName>
        <fullName evidence="2">non-specific serine/threonine protein kinase</fullName>
        <ecNumber evidence="2">2.7.11.1</ecNumber>
    </recommendedName>
</protein>
<feature type="compositionally biased region" description="Low complexity" evidence="14">
    <location>
        <begin position="260"/>
        <end position="271"/>
    </location>
</feature>
<gene>
    <name evidence="17" type="ORF">AWC06_00865</name>
</gene>
<sequence length="575" mass="61001">MYEAEDTVMDRLVAVKLLAAPYSHNQVFRERLYREAHAAGRLHEPHVVPIHKCGEIEGQLYIDMRLIKGTDLQNVLAEHGPLTPARAVAIVRQIASALDAAHADQMIHRDVKPANILLTGDDFACLVDFGLANAATDAKLTSSGTTIGTFAYMAPERLSKAEVSHRADIYSLACVFYECLTGSPPYAIGDLPALITAHLTAPIPRPSQHRPQIPPGFDDVIGRGMAKNPDERYASAGQLAAAAQHLLATSDQDQVETILASTQAARPAAAQEQRHADTRRKSETFSGRKRWAWVAAAVVAVPLLIGGFLVAWRPWERQAPSSSTPPSEPLTPAAPSAPPRITPTAITPPPPKLFSPKAIDQVLLTSDELSKLLTANFSDNPSVGGPGGLGLNSSSYGMSDHSHQVTPPSCVGVVFTGEHDVYGSADPTAIKTQTFGVPYGVNAGTPHLLQQTAAVLSSAEDARQFLISSESKWKACGSLKVSATFGYESGAGYILGRVVGQGDMITLGMASTNNMGPTNGADACQLAMGVRENVVVEVRTCEAPDVTSAPASPDLVWVVPDAEKVAKAMLDNVVP</sequence>
<dbReference type="PANTHER" id="PTHR43289">
    <property type="entry name" value="MITOGEN-ACTIVATED PROTEIN KINASE KINASE KINASE 20-RELATED"/>
    <property type="match status" value="1"/>
</dbReference>
<dbReference type="Gene3D" id="3.40.1000.70">
    <property type="entry name" value="PknH-like extracellular domain"/>
    <property type="match status" value="1"/>
</dbReference>
<proteinExistence type="predicted"/>
<dbReference type="EC" id="2.7.11.1" evidence="2"/>
<evidence type="ECO:0000256" key="8">
    <source>
        <dbReference type="ARBA" id="ARBA00022777"/>
    </source>
</evidence>
<reference evidence="17 18" key="1">
    <citation type="submission" date="2016-01" db="EMBL/GenBank/DDBJ databases">
        <title>The new phylogeny of the genus Mycobacterium.</title>
        <authorList>
            <person name="Tarcisio F."/>
            <person name="Conor M."/>
            <person name="Antonella G."/>
            <person name="Elisabetta G."/>
            <person name="Giulia F.S."/>
            <person name="Sara T."/>
            <person name="Anna F."/>
            <person name="Clotilde B."/>
            <person name="Roberto B."/>
            <person name="Veronica D.S."/>
            <person name="Fabio R."/>
            <person name="Monica P."/>
            <person name="Olivier J."/>
            <person name="Enrico T."/>
            <person name="Nicola S."/>
        </authorList>
    </citation>
    <scope>NUCLEOTIDE SEQUENCE [LARGE SCALE GENOMIC DNA]</scope>
    <source>
        <strain evidence="17 18">DSM 45731</strain>
    </source>
</reference>
<organism evidence="17 18">
    <name type="scientific">Mycobacterium fragae</name>
    <dbReference type="NCBI Taxonomy" id="1260918"/>
    <lineage>
        <taxon>Bacteria</taxon>
        <taxon>Bacillati</taxon>
        <taxon>Actinomycetota</taxon>
        <taxon>Actinomycetes</taxon>
        <taxon>Mycobacteriales</taxon>
        <taxon>Mycobacteriaceae</taxon>
        <taxon>Mycobacterium</taxon>
    </lineage>
</organism>
<dbReference type="STRING" id="1260918.AWC06_00865"/>
<comment type="catalytic activity">
    <reaction evidence="12">
        <text>L-threonyl-[protein] + ATP = O-phospho-L-threonyl-[protein] + ADP + H(+)</text>
        <dbReference type="Rhea" id="RHEA:46608"/>
        <dbReference type="Rhea" id="RHEA-COMP:11060"/>
        <dbReference type="Rhea" id="RHEA-COMP:11605"/>
        <dbReference type="ChEBI" id="CHEBI:15378"/>
        <dbReference type="ChEBI" id="CHEBI:30013"/>
        <dbReference type="ChEBI" id="CHEBI:30616"/>
        <dbReference type="ChEBI" id="CHEBI:61977"/>
        <dbReference type="ChEBI" id="CHEBI:456216"/>
        <dbReference type="EC" id="2.7.11.1"/>
    </reaction>
</comment>
<keyword evidence="8" id="KW-0418">Kinase</keyword>
<keyword evidence="3" id="KW-1003">Cell membrane</keyword>
<keyword evidence="18" id="KW-1185">Reference proteome</keyword>
<keyword evidence="11 15" id="KW-0472">Membrane</keyword>
<keyword evidence="7" id="KW-0547">Nucleotide-binding</keyword>
<dbReference type="AlphaFoldDB" id="A0A1X1UIX1"/>
<keyword evidence="4" id="KW-0723">Serine/threonine-protein kinase</keyword>
<dbReference type="SMART" id="SM00220">
    <property type="entry name" value="S_TKc"/>
    <property type="match status" value="1"/>
</dbReference>
<evidence type="ECO:0000259" key="16">
    <source>
        <dbReference type="PROSITE" id="PS50011"/>
    </source>
</evidence>
<accession>A0A1X1UIX1</accession>
<feature type="region of interest" description="Disordered" evidence="14">
    <location>
        <begin position="318"/>
        <end position="353"/>
    </location>
</feature>
<dbReference type="EMBL" id="LQOW01000031">
    <property type="protein sequence ID" value="ORV56796.1"/>
    <property type="molecule type" value="Genomic_DNA"/>
</dbReference>
<dbReference type="SUPFAM" id="SSF56112">
    <property type="entry name" value="Protein kinase-like (PK-like)"/>
    <property type="match status" value="1"/>
</dbReference>
<evidence type="ECO:0000256" key="2">
    <source>
        <dbReference type="ARBA" id="ARBA00012513"/>
    </source>
</evidence>
<keyword evidence="9" id="KW-0067">ATP-binding</keyword>
<feature type="domain" description="Protein kinase" evidence="16">
    <location>
        <begin position="1"/>
        <end position="248"/>
    </location>
</feature>
<keyword evidence="6 15" id="KW-0812">Transmembrane</keyword>
<dbReference type="PROSITE" id="PS50011">
    <property type="entry name" value="PROTEIN_KINASE_DOM"/>
    <property type="match status" value="1"/>
</dbReference>
<dbReference type="Gene3D" id="1.10.510.10">
    <property type="entry name" value="Transferase(Phosphotransferase) domain 1"/>
    <property type="match status" value="1"/>
</dbReference>
<feature type="compositionally biased region" description="Pro residues" evidence="14">
    <location>
        <begin position="335"/>
        <end position="353"/>
    </location>
</feature>
<evidence type="ECO:0000256" key="13">
    <source>
        <dbReference type="ARBA" id="ARBA00048679"/>
    </source>
</evidence>
<evidence type="ECO:0000256" key="6">
    <source>
        <dbReference type="ARBA" id="ARBA00022692"/>
    </source>
</evidence>
<dbReference type="GO" id="GO:0005524">
    <property type="term" value="F:ATP binding"/>
    <property type="evidence" value="ECO:0007669"/>
    <property type="project" value="UniProtKB-KW"/>
</dbReference>
<keyword evidence="5" id="KW-0808">Transferase</keyword>
<dbReference type="InterPro" id="IPR000719">
    <property type="entry name" value="Prot_kinase_dom"/>
</dbReference>
<evidence type="ECO:0000256" key="3">
    <source>
        <dbReference type="ARBA" id="ARBA00022475"/>
    </source>
</evidence>
<dbReference type="PROSITE" id="PS00108">
    <property type="entry name" value="PROTEIN_KINASE_ST"/>
    <property type="match status" value="1"/>
</dbReference>
<dbReference type="GO" id="GO:0080090">
    <property type="term" value="P:regulation of primary metabolic process"/>
    <property type="evidence" value="ECO:0007669"/>
    <property type="project" value="UniProtKB-ARBA"/>
</dbReference>
<dbReference type="Proteomes" id="UP000194000">
    <property type="component" value="Unassembled WGS sequence"/>
</dbReference>
<dbReference type="GO" id="GO:0005886">
    <property type="term" value="C:plasma membrane"/>
    <property type="evidence" value="ECO:0007669"/>
    <property type="project" value="UniProtKB-SubCell"/>
</dbReference>
<evidence type="ECO:0000256" key="5">
    <source>
        <dbReference type="ARBA" id="ARBA00022679"/>
    </source>
</evidence>
<dbReference type="InterPro" id="IPR026954">
    <property type="entry name" value="PknH-like_Extracell"/>
</dbReference>
<dbReference type="InterPro" id="IPR011009">
    <property type="entry name" value="Kinase-like_dom_sf"/>
</dbReference>
<evidence type="ECO:0000256" key="15">
    <source>
        <dbReference type="SAM" id="Phobius"/>
    </source>
</evidence>